<evidence type="ECO:0000313" key="2">
    <source>
        <dbReference type="Proteomes" id="UP001314263"/>
    </source>
</evidence>
<proteinExistence type="predicted"/>
<reference evidence="1 2" key="1">
    <citation type="submission" date="2023-10" db="EMBL/GenBank/DDBJ databases">
        <authorList>
            <person name="Maclean D."/>
            <person name="Macfadyen A."/>
        </authorList>
    </citation>
    <scope>NUCLEOTIDE SEQUENCE [LARGE SCALE GENOMIC DNA]</scope>
</reference>
<keyword evidence="2" id="KW-1185">Reference proteome</keyword>
<evidence type="ECO:0000313" key="1">
    <source>
        <dbReference type="EMBL" id="CAK0747746.1"/>
    </source>
</evidence>
<accession>A0AAV1HX76</accession>
<sequence length="279" mass="31071">MGSSGASQWRLELFYKTRKELQEKVIPFLQENGIKRVNLTNKTKEDDLLGSCRALCRALPGADVCVHYSLKWNYHTNVERSFGAFQEFCADMAALDGKASVMLVSGGGKKRKLDTVRALEMAGAVESFADGLPLYACFNPYFPDKGDLAAEKQRLEQKLRHSGSLVKGIYLQTGSDLQQLESGLDFLQKAAEKHGSCHRIQLLGSIFLPTKRLLAQMRYRPWNGVFLSEEYLSGVEAAEGITTSVLKIYGRYGVVPLVESNISSAVELRRCHELLQNGK</sequence>
<comment type="caution">
    <text evidence="1">The sequence shown here is derived from an EMBL/GenBank/DDBJ whole genome shotgun (WGS) entry which is preliminary data.</text>
</comment>
<gene>
    <name evidence="1" type="ORF">CVIRNUC_001787</name>
</gene>
<dbReference type="Proteomes" id="UP001314263">
    <property type="component" value="Unassembled WGS sequence"/>
</dbReference>
<protein>
    <submittedName>
        <fullName evidence="1">Uncharacterized protein</fullName>
    </submittedName>
</protein>
<name>A0AAV1HX76_9CHLO</name>
<organism evidence="1 2">
    <name type="scientific">Coccomyxa viridis</name>
    <dbReference type="NCBI Taxonomy" id="1274662"/>
    <lineage>
        <taxon>Eukaryota</taxon>
        <taxon>Viridiplantae</taxon>
        <taxon>Chlorophyta</taxon>
        <taxon>core chlorophytes</taxon>
        <taxon>Trebouxiophyceae</taxon>
        <taxon>Trebouxiophyceae incertae sedis</taxon>
        <taxon>Coccomyxaceae</taxon>
        <taxon>Coccomyxa</taxon>
    </lineage>
</organism>
<dbReference type="AlphaFoldDB" id="A0AAV1HX76"/>
<dbReference type="EMBL" id="CAUYUE010000002">
    <property type="protein sequence ID" value="CAK0747746.1"/>
    <property type="molecule type" value="Genomic_DNA"/>
</dbReference>